<dbReference type="STRING" id="50990.A0A4Y7PHU4"/>
<keyword evidence="2" id="KW-1185">Reference proteome</keyword>
<dbReference type="OrthoDB" id="3234135at2759"/>
<evidence type="ECO:0000313" key="1">
    <source>
        <dbReference type="EMBL" id="TDL14402.1"/>
    </source>
</evidence>
<name>A0A4Y7PHU4_9AGAM</name>
<dbReference type="AlphaFoldDB" id="A0A4Y7PHU4"/>
<gene>
    <name evidence="1" type="ORF">BD410DRAFT_903052</name>
</gene>
<sequence length="304" mass="34728">MTRESGWSPITERLNLPLIHLPSVAEKTSKVHELPHDLICDIVKCSFEAQPMYGPQYHISLVATHLCQRWHHIILQCPQLWYRIHISFSLDLIIEYLKRSVTAPLDVQFVPVRNKTDWNAKVTTVLAQMSHIRDLDIRGLSSTEFEVCLPFLNQSAPELQTLRLVQTIGPTPHQYRLSETFLGGEPLTHLNSVYLAGFSMPWTSPVLHNLKNLSLLFKPESTRGEDEPSISDILNILGFSKELEHLNLSLSENATDKHVNRRSGAIDLPCLHELVLKMNSQQYQQLTDNLNFPLDTECSIRILN</sequence>
<protein>
    <submittedName>
        <fullName evidence="1">Uncharacterized protein</fullName>
    </submittedName>
</protein>
<organism evidence="1 2">
    <name type="scientific">Rickenella mellea</name>
    <dbReference type="NCBI Taxonomy" id="50990"/>
    <lineage>
        <taxon>Eukaryota</taxon>
        <taxon>Fungi</taxon>
        <taxon>Dikarya</taxon>
        <taxon>Basidiomycota</taxon>
        <taxon>Agaricomycotina</taxon>
        <taxon>Agaricomycetes</taxon>
        <taxon>Hymenochaetales</taxon>
        <taxon>Rickenellaceae</taxon>
        <taxon>Rickenella</taxon>
    </lineage>
</organism>
<dbReference type="VEuPathDB" id="FungiDB:BD410DRAFT_903052"/>
<proteinExistence type="predicted"/>
<dbReference type="Gene3D" id="3.80.10.10">
    <property type="entry name" value="Ribonuclease Inhibitor"/>
    <property type="match status" value="1"/>
</dbReference>
<accession>A0A4Y7PHU4</accession>
<evidence type="ECO:0000313" key="2">
    <source>
        <dbReference type="Proteomes" id="UP000294933"/>
    </source>
</evidence>
<dbReference type="SUPFAM" id="SSF52047">
    <property type="entry name" value="RNI-like"/>
    <property type="match status" value="1"/>
</dbReference>
<dbReference type="InterPro" id="IPR032675">
    <property type="entry name" value="LRR_dom_sf"/>
</dbReference>
<dbReference type="EMBL" id="ML170342">
    <property type="protein sequence ID" value="TDL14402.1"/>
    <property type="molecule type" value="Genomic_DNA"/>
</dbReference>
<reference evidence="1 2" key="1">
    <citation type="submission" date="2018-06" db="EMBL/GenBank/DDBJ databases">
        <title>A transcriptomic atlas of mushroom development highlights an independent origin of complex multicellularity.</title>
        <authorList>
            <consortium name="DOE Joint Genome Institute"/>
            <person name="Krizsan K."/>
            <person name="Almasi E."/>
            <person name="Merenyi Z."/>
            <person name="Sahu N."/>
            <person name="Viragh M."/>
            <person name="Koszo T."/>
            <person name="Mondo S."/>
            <person name="Kiss B."/>
            <person name="Balint B."/>
            <person name="Kues U."/>
            <person name="Barry K."/>
            <person name="Hegedus J.C."/>
            <person name="Henrissat B."/>
            <person name="Johnson J."/>
            <person name="Lipzen A."/>
            <person name="Ohm R."/>
            <person name="Nagy I."/>
            <person name="Pangilinan J."/>
            <person name="Yan J."/>
            <person name="Xiong Y."/>
            <person name="Grigoriev I.V."/>
            <person name="Hibbett D.S."/>
            <person name="Nagy L.G."/>
        </authorList>
    </citation>
    <scope>NUCLEOTIDE SEQUENCE [LARGE SCALE GENOMIC DNA]</scope>
    <source>
        <strain evidence="1 2">SZMC22713</strain>
    </source>
</reference>
<dbReference type="Proteomes" id="UP000294933">
    <property type="component" value="Unassembled WGS sequence"/>
</dbReference>